<accession>A0AAN7BLC8</accession>
<reference evidence="2" key="2">
    <citation type="submission" date="2023-05" db="EMBL/GenBank/DDBJ databases">
        <authorList>
            <consortium name="Lawrence Berkeley National Laboratory"/>
            <person name="Steindorff A."/>
            <person name="Hensen N."/>
            <person name="Bonometti L."/>
            <person name="Westerberg I."/>
            <person name="Brannstrom I.O."/>
            <person name="Guillou S."/>
            <person name="Cros-Aarteil S."/>
            <person name="Calhoun S."/>
            <person name="Haridas S."/>
            <person name="Kuo A."/>
            <person name="Mondo S."/>
            <person name="Pangilinan J."/>
            <person name="Riley R."/>
            <person name="Labutti K."/>
            <person name="Andreopoulos B."/>
            <person name="Lipzen A."/>
            <person name="Chen C."/>
            <person name="Yanf M."/>
            <person name="Daum C."/>
            <person name="Ng V."/>
            <person name="Clum A."/>
            <person name="Ohm R."/>
            <person name="Martin F."/>
            <person name="Silar P."/>
            <person name="Natvig D."/>
            <person name="Lalanne C."/>
            <person name="Gautier V."/>
            <person name="Ament-Velasquez S.L."/>
            <person name="Kruys A."/>
            <person name="Hutchinson M.I."/>
            <person name="Powell A.J."/>
            <person name="Barry K."/>
            <person name="Miller A.N."/>
            <person name="Grigoriev I.V."/>
            <person name="Debuchy R."/>
            <person name="Gladieux P."/>
            <person name="Thoren M.H."/>
            <person name="Johannesson H."/>
        </authorList>
    </citation>
    <scope>NUCLEOTIDE SEQUENCE</scope>
    <source>
        <strain evidence="2">CBS 990.96</strain>
    </source>
</reference>
<dbReference type="AlphaFoldDB" id="A0AAN7BLC8"/>
<gene>
    <name evidence="2" type="ORF">QBC38DRAFT_445522</name>
</gene>
<reference evidence="2" key="1">
    <citation type="journal article" date="2023" name="Mol. Phylogenet. Evol.">
        <title>Genome-scale phylogeny and comparative genomics of the fungal order Sordariales.</title>
        <authorList>
            <person name="Hensen N."/>
            <person name="Bonometti L."/>
            <person name="Westerberg I."/>
            <person name="Brannstrom I.O."/>
            <person name="Guillou S."/>
            <person name="Cros-Aarteil S."/>
            <person name="Calhoun S."/>
            <person name="Haridas S."/>
            <person name="Kuo A."/>
            <person name="Mondo S."/>
            <person name="Pangilinan J."/>
            <person name="Riley R."/>
            <person name="LaButti K."/>
            <person name="Andreopoulos B."/>
            <person name="Lipzen A."/>
            <person name="Chen C."/>
            <person name="Yan M."/>
            <person name="Daum C."/>
            <person name="Ng V."/>
            <person name="Clum A."/>
            <person name="Steindorff A."/>
            <person name="Ohm R.A."/>
            <person name="Martin F."/>
            <person name="Silar P."/>
            <person name="Natvig D.O."/>
            <person name="Lalanne C."/>
            <person name="Gautier V."/>
            <person name="Ament-Velasquez S.L."/>
            <person name="Kruys A."/>
            <person name="Hutchinson M.I."/>
            <person name="Powell A.J."/>
            <person name="Barry K."/>
            <person name="Miller A.N."/>
            <person name="Grigoriev I.V."/>
            <person name="Debuchy R."/>
            <person name="Gladieux P."/>
            <person name="Hiltunen Thoren M."/>
            <person name="Johannesson H."/>
        </authorList>
    </citation>
    <scope>NUCLEOTIDE SEQUENCE</scope>
    <source>
        <strain evidence="2">CBS 990.96</strain>
    </source>
</reference>
<feature type="compositionally biased region" description="Low complexity" evidence="1">
    <location>
        <begin position="9"/>
        <end position="53"/>
    </location>
</feature>
<feature type="region of interest" description="Disordered" evidence="1">
    <location>
        <begin position="1"/>
        <end position="53"/>
    </location>
</feature>
<evidence type="ECO:0000313" key="3">
    <source>
        <dbReference type="Proteomes" id="UP001301958"/>
    </source>
</evidence>
<evidence type="ECO:0000256" key="1">
    <source>
        <dbReference type="SAM" id="MobiDB-lite"/>
    </source>
</evidence>
<keyword evidence="3" id="KW-1185">Reference proteome</keyword>
<comment type="caution">
    <text evidence="2">The sequence shown here is derived from an EMBL/GenBank/DDBJ whole genome shotgun (WGS) entry which is preliminary data.</text>
</comment>
<name>A0AAN7BLC8_9PEZI</name>
<dbReference type="Proteomes" id="UP001301958">
    <property type="component" value="Unassembled WGS sequence"/>
</dbReference>
<sequence>MARTNSNQSSSTSSSSPSVLSSPTPSPTQSSEPSTVSSASSTSSRSSSSSVVTVALATDCQSRERVETVCKRINPESIIKVDIPPFQRHVDVSIPGEEGTKEISAHVTTVRLPIVTVVGRLFGNYKQIWVIEGFNRGLPATAMT</sequence>
<organism evidence="2 3">
    <name type="scientific">Podospora fimiseda</name>
    <dbReference type="NCBI Taxonomy" id="252190"/>
    <lineage>
        <taxon>Eukaryota</taxon>
        <taxon>Fungi</taxon>
        <taxon>Dikarya</taxon>
        <taxon>Ascomycota</taxon>
        <taxon>Pezizomycotina</taxon>
        <taxon>Sordariomycetes</taxon>
        <taxon>Sordariomycetidae</taxon>
        <taxon>Sordariales</taxon>
        <taxon>Podosporaceae</taxon>
        <taxon>Podospora</taxon>
    </lineage>
</organism>
<dbReference type="EMBL" id="MU865367">
    <property type="protein sequence ID" value="KAK4225415.1"/>
    <property type="molecule type" value="Genomic_DNA"/>
</dbReference>
<evidence type="ECO:0000313" key="2">
    <source>
        <dbReference type="EMBL" id="KAK4225415.1"/>
    </source>
</evidence>
<proteinExistence type="predicted"/>
<protein>
    <submittedName>
        <fullName evidence="2">Uncharacterized protein</fullName>
    </submittedName>
</protein>